<organism evidence="2 3">
    <name type="scientific">Desulfomicrobium macestii</name>
    <dbReference type="NCBI Taxonomy" id="90731"/>
    <lineage>
        <taxon>Bacteria</taxon>
        <taxon>Pseudomonadati</taxon>
        <taxon>Thermodesulfobacteriota</taxon>
        <taxon>Desulfovibrionia</taxon>
        <taxon>Desulfovibrionales</taxon>
        <taxon>Desulfomicrobiaceae</taxon>
        <taxon>Desulfomicrobium</taxon>
    </lineage>
</organism>
<dbReference type="Proteomes" id="UP000639010">
    <property type="component" value="Unassembled WGS sequence"/>
</dbReference>
<proteinExistence type="predicted"/>
<protein>
    <submittedName>
        <fullName evidence="2">Type VI secretion system protein VasD</fullName>
    </submittedName>
</protein>
<dbReference type="RefSeq" id="WP_192623242.1">
    <property type="nucleotide sequence ID" value="NZ_JADBGG010000007.1"/>
</dbReference>
<dbReference type="NCBIfam" id="TIGR03352">
    <property type="entry name" value="VI_chp_3"/>
    <property type="match status" value="1"/>
</dbReference>
<dbReference type="Gene3D" id="2.60.40.4150">
    <property type="entry name" value="Type VI secretion system, lipoprotein SciN"/>
    <property type="match status" value="1"/>
</dbReference>
<evidence type="ECO:0000313" key="2">
    <source>
        <dbReference type="EMBL" id="MBE1424714.1"/>
    </source>
</evidence>
<name>A0ABR9H1Y2_9BACT</name>
<evidence type="ECO:0000256" key="1">
    <source>
        <dbReference type="SAM" id="MobiDB-lite"/>
    </source>
</evidence>
<dbReference type="PROSITE" id="PS51257">
    <property type="entry name" value="PROKAR_LIPOPROTEIN"/>
    <property type="match status" value="1"/>
</dbReference>
<dbReference type="InterPro" id="IPR038706">
    <property type="entry name" value="Type_VI_SciN-like_sf"/>
</dbReference>
<dbReference type="InterPro" id="IPR017734">
    <property type="entry name" value="T6SS_SciN"/>
</dbReference>
<dbReference type="PANTHER" id="PTHR37625:SF4">
    <property type="entry name" value="OUTER MEMBRANE LIPOPROTEIN"/>
    <property type="match status" value="1"/>
</dbReference>
<dbReference type="PANTHER" id="PTHR37625">
    <property type="entry name" value="OUTER MEMBRANE LIPOPROTEIN-RELATED"/>
    <property type="match status" value="1"/>
</dbReference>
<reference evidence="2 3" key="1">
    <citation type="submission" date="2020-10" db="EMBL/GenBank/DDBJ databases">
        <title>Genomic Encyclopedia of Type Strains, Phase IV (KMG-IV): sequencing the most valuable type-strain genomes for metagenomic binning, comparative biology and taxonomic classification.</title>
        <authorList>
            <person name="Goeker M."/>
        </authorList>
    </citation>
    <scope>NUCLEOTIDE SEQUENCE [LARGE SCALE GENOMIC DNA]</scope>
    <source>
        <strain evidence="2 3">DSM 4194</strain>
    </source>
</reference>
<dbReference type="Pfam" id="PF12790">
    <property type="entry name" value="T6SS-SciN"/>
    <property type="match status" value="1"/>
</dbReference>
<gene>
    <name evidence="2" type="ORF">H4684_001348</name>
</gene>
<evidence type="ECO:0000313" key="3">
    <source>
        <dbReference type="Proteomes" id="UP000639010"/>
    </source>
</evidence>
<feature type="region of interest" description="Disordered" evidence="1">
    <location>
        <begin position="168"/>
        <end position="204"/>
    </location>
</feature>
<feature type="compositionally biased region" description="Basic and acidic residues" evidence="1">
    <location>
        <begin position="194"/>
        <end position="204"/>
    </location>
</feature>
<keyword evidence="3" id="KW-1185">Reference proteome</keyword>
<comment type="caution">
    <text evidence="2">The sequence shown here is derived from an EMBL/GenBank/DDBJ whole genome shotgun (WGS) entry which is preliminary data.</text>
</comment>
<dbReference type="EMBL" id="JADBGG010000007">
    <property type="protein sequence ID" value="MBE1424714.1"/>
    <property type="molecule type" value="Genomic_DNA"/>
</dbReference>
<sequence length="204" mass="22060">MMRYALVLFMLSVLGFLGGCAKPRIDLAVASQINSNPDHTGRPSPVIVKVYELRSDLAFSQSDFRPLFETPVQVLGADLLAADELVLVPGEARRITYEPVEGTRFLGLLAGFRQVERAKWKVVSPVDFEEVNTVGIEIRDATLILIPGEEVADWDPLQAVYKFHNPTGENTAAMDEGVSAEPSASDAGESSAGRGRDGSALGDR</sequence>
<accession>A0ABR9H1Y2</accession>